<dbReference type="AlphaFoldDB" id="A0A7T1F3K1"/>
<dbReference type="GO" id="GO:0005524">
    <property type="term" value="F:ATP binding"/>
    <property type="evidence" value="ECO:0007669"/>
    <property type="project" value="UniProtKB-KW"/>
</dbReference>
<dbReference type="PANTHER" id="PTHR43790:SF9">
    <property type="entry name" value="GALACTOFURANOSE TRANSPORTER ATP-BINDING PROTEIN YTFR"/>
    <property type="match status" value="1"/>
</dbReference>
<keyword evidence="2" id="KW-0677">Repeat</keyword>
<keyword evidence="4 6" id="KW-0067">ATP-binding</keyword>
<dbReference type="PROSITE" id="PS00211">
    <property type="entry name" value="ABC_TRANSPORTER_1"/>
    <property type="match status" value="1"/>
</dbReference>
<reference evidence="6 7" key="1">
    <citation type="journal article" date="2021" name="Nat. Commun.">
        <title>Isolation of a member of the candidate phylum Atribacteria reveals a unique cell membrane structure.</title>
        <authorList>
            <person name="Taiki K."/>
            <person name="Nobu M.K."/>
            <person name="Kusada H."/>
            <person name="Meng X.-Y."/>
            <person name="Hosoki N."/>
            <person name="Uematsu K."/>
            <person name="Yoshioka H."/>
            <person name="Kamagata Y."/>
            <person name="Tamaki H."/>
        </authorList>
    </citation>
    <scope>NUCLEOTIDE SEQUENCE [LARGE SCALE GENOMIC DNA]</scope>
    <source>
        <strain evidence="6 7">RT761</strain>
    </source>
</reference>
<feature type="domain" description="ABC transporter" evidence="5">
    <location>
        <begin position="6"/>
        <end position="239"/>
    </location>
</feature>
<dbReference type="GO" id="GO:0016887">
    <property type="term" value="F:ATP hydrolysis activity"/>
    <property type="evidence" value="ECO:0007669"/>
    <property type="project" value="InterPro"/>
</dbReference>
<dbReference type="PANTHER" id="PTHR43790">
    <property type="entry name" value="CARBOHYDRATE TRANSPORT ATP-BINDING PROTEIN MG119-RELATED"/>
    <property type="match status" value="1"/>
</dbReference>
<dbReference type="InterPro" id="IPR003439">
    <property type="entry name" value="ABC_transporter-like_ATP-bd"/>
</dbReference>
<evidence type="ECO:0000259" key="5">
    <source>
        <dbReference type="PROSITE" id="PS50893"/>
    </source>
</evidence>
<keyword evidence="3" id="KW-0547">Nucleotide-binding</keyword>
<dbReference type="InterPro" id="IPR017871">
    <property type="entry name" value="ABC_transporter-like_CS"/>
</dbReference>
<protein>
    <submittedName>
        <fullName evidence="6">Ribose import ATP-binding protein RbsA</fullName>
    </submittedName>
</protein>
<dbReference type="KEGG" id="alam:RT761_01721"/>
<dbReference type="Gene3D" id="3.40.50.300">
    <property type="entry name" value="P-loop containing nucleotide triphosphate hydrolases"/>
    <property type="match status" value="2"/>
</dbReference>
<dbReference type="InterPro" id="IPR027417">
    <property type="entry name" value="P-loop_NTPase"/>
</dbReference>
<dbReference type="RefSeq" id="WP_218111004.1">
    <property type="nucleotide sequence ID" value="NZ_CP065383.1"/>
</dbReference>
<dbReference type="InterPro" id="IPR050107">
    <property type="entry name" value="ABC_carbohydrate_import_ATPase"/>
</dbReference>
<proteinExistence type="predicted"/>
<evidence type="ECO:0000313" key="6">
    <source>
        <dbReference type="EMBL" id="QPM68500.1"/>
    </source>
</evidence>
<evidence type="ECO:0000256" key="2">
    <source>
        <dbReference type="ARBA" id="ARBA00022737"/>
    </source>
</evidence>
<dbReference type="SUPFAM" id="SSF52540">
    <property type="entry name" value="P-loop containing nucleoside triphosphate hydrolases"/>
    <property type="match status" value="2"/>
</dbReference>
<feature type="domain" description="ABC transporter" evidence="5">
    <location>
        <begin position="246"/>
        <end position="500"/>
    </location>
</feature>
<gene>
    <name evidence="6" type="primary">rbsA_15</name>
    <name evidence="6" type="ORF">RT761_01721</name>
</gene>
<keyword evidence="1" id="KW-0813">Transport</keyword>
<name>A0A7T1F3K1_ATRLM</name>
<evidence type="ECO:0000256" key="1">
    <source>
        <dbReference type="ARBA" id="ARBA00022448"/>
    </source>
</evidence>
<organism evidence="6 7">
    <name type="scientific">Atribacter laminatus</name>
    <dbReference type="NCBI Taxonomy" id="2847778"/>
    <lineage>
        <taxon>Bacteria</taxon>
        <taxon>Pseudomonadati</taxon>
        <taxon>Atribacterota</taxon>
        <taxon>Atribacteria</taxon>
        <taxon>Atribacterales</taxon>
        <taxon>Atribacteraceae</taxon>
        <taxon>Atribacter</taxon>
    </lineage>
</organism>
<dbReference type="CDD" id="cd03215">
    <property type="entry name" value="ABC_Carb_Monos_II"/>
    <property type="match status" value="1"/>
</dbReference>
<evidence type="ECO:0000256" key="3">
    <source>
        <dbReference type="ARBA" id="ARBA00022741"/>
    </source>
</evidence>
<dbReference type="CDD" id="cd03216">
    <property type="entry name" value="ABC_Carb_Monos_I"/>
    <property type="match status" value="1"/>
</dbReference>
<evidence type="ECO:0000313" key="7">
    <source>
        <dbReference type="Proteomes" id="UP000594463"/>
    </source>
</evidence>
<evidence type="ECO:0000256" key="4">
    <source>
        <dbReference type="ARBA" id="ARBA00022840"/>
    </source>
</evidence>
<accession>A0A7T1F3K1</accession>
<dbReference type="PROSITE" id="PS50893">
    <property type="entry name" value="ABC_TRANSPORTER_2"/>
    <property type="match status" value="2"/>
</dbReference>
<dbReference type="InterPro" id="IPR003593">
    <property type="entry name" value="AAA+_ATPase"/>
</dbReference>
<dbReference type="SMART" id="SM00382">
    <property type="entry name" value="AAA"/>
    <property type="match status" value="2"/>
</dbReference>
<dbReference type="Pfam" id="PF00005">
    <property type="entry name" value="ABC_tran"/>
    <property type="match status" value="2"/>
</dbReference>
<dbReference type="EMBL" id="CP065383">
    <property type="protein sequence ID" value="QPM68500.1"/>
    <property type="molecule type" value="Genomic_DNA"/>
</dbReference>
<keyword evidence="7" id="KW-1185">Reference proteome</keyword>
<dbReference type="Proteomes" id="UP000594463">
    <property type="component" value="Chromosome"/>
</dbReference>
<sequence length="503" mass="56079">MKEAILEMKSITKAFPGVIALDSVNFSVFPGEIHALVGKNGAGKSTLISIISGVYGPDKGELFVDGSKVSYSHLHNLPISTVYQESTVFPNLSIADNVFAGDEPINHLSLVSNQTKIGETKKLLEIFQLNFDPLTLVTQLSPAEKKLVEILRALQKKSRIMILDEPTAALTLSETKKLFQLLHNLKKSEIGIIYISHRLEEIFEVADRVTVLRDGVWQGTEYINQIDMPRLITMMVGKKKELIEEVKKDEVEVRTKGEVLCEVKNLTHYYRKFKNVNFQVRKNEILGLAGLIGAGKTELAKAIFGQERLETGEIELEGEKISIHSPLDAIHYGIVYITENRKEEGLFLDTSIKNNIVAPDLTTVANNLGFISDHKINQISNQVIQQFNIKAYDADQITNTLSGGNQQKVLLGLWLHLKPKVLLVDEPTVGIDVESKTEIYKLLRKIADSGVAVIMISSEIKELLNNSDRIITMYKGTIIEEFIASQVSEKELLASISGISNRE</sequence>